<gene>
    <name evidence="1" type="ORF">M3202_14440</name>
</gene>
<sequence>MARICEVCGRVDNNNHEDDIDHDLLDVCASCTNDRQHHSMSMDGEGE</sequence>
<protein>
    <submittedName>
        <fullName evidence="1">Uncharacterized protein</fullName>
    </submittedName>
</protein>
<evidence type="ECO:0000313" key="1">
    <source>
        <dbReference type="EMBL" id="MCM3715284.1"/>
    </source>
</evidence>
<evidence type="ECO:0000313" key="2">
    <source>
        <dbReference type="Proteomes" id="UP001139179"/>
    </source>
</evidence>
<dbReference type="RefSeq" id="WP_251224033.1">
    <property type="nucleotide sequence ID" value="NZ_JAMBOL010000013.1"/>
</dbReference>
<dbReference type="Proteomes" id="UP001139179">
    <property type="component" value="Unassembled WGS sequence"/>
</dbReference>
<dbReference type="AlphaFoldDB" id="A0A9X2DQN3"/>
<keyword evidence="2" id="KW-1185">Reference proteome</keyword>
<name>A0A9X2DQN3_9BACI</name>
<organism evidence="1 2">
    <name type="scientific">Halalkalibacter oceani</name>
    <dbReference type="NCBI Taxonomy" id="1653776"/>
    <lineage>
        <taxon>Bacteria</taxon>
        <taxon>Bacillati</taxon>
        <taxon>Bacillota</taxon>
        <taxon>Bacilli</taxon>
        <taxon>Bacillales</taxon>
        <taxon>Bacillaceae</taxon>
        <taxon>Halalkalibacter</taxon>
    </lineage>
</organism>
<accession>A0A9X2DQN3</accession>
<dbReference type="EMBL" id="JAMBOL010000013">
    <property type="protein sequence ID" value="MCM3715284.1"/>
    <property type="molecule type" value="Genomic_DNA"/>
</dbReference>
<proteinExistence type="predicted"/>
<reference evidence="1" key="1">
    <citation type="submission" date="2022-05" db="EMBL/GenBank/DDBJ databases">
        <title>Comparative Genomics of Spacecraft Associated Microbes.</title>
        <authorList>
            <person name="Tran M.T."/>
            <person name="Wright A."/>
            <person name="Seuylemezian A."/>
            <person name="Eisen J."/>
            <person name="Coil D."/>
        </authorList>
    </citation>
    <scope>NUCLEOTIDE SEQUENCE</scope>
    <source>
        <strain evidence="1">214.1.1</strain>
    </source>
</reference>
<comment type="caution">
    <text evidence="1">The sequence shown here is derived from an EMBL/GenBank/DDBJ whole genome shotgun (WGS) entry which is preliminary data.</text>
</comment>